<dbReference type="InterPro" id="IPR043519">
    <property type="entry name" value="NT_sf"/>
</dbReference>
<dbReference type="Pfam" id="PF03828">
    <property type="entry name" value="PAP_assoc"/>
    <property type="match status" value="1"/>
</dbReference>
<evidence type="ECO:0000313" key="7">
    <source>
        <dbReference type="Proteomes" id="UP000015354"/>
    </source>
</evidence>
<dbReference type="InterPro" id="IPR045862">
    <property type="entry name" value="Trf4-like"/>
</dbReference>
<gene>
    <name evidence="6" type="ORF">STCU_07892</name>
</gene>
<feature type="compositionally biased region" description="Basic and acidic residues" evidence="3">
    <location>
        <begin position="92"/>
        <end position="105"/>
    </location>
</feature>
<dbReference type="SUPFAM" id="SSF81301">
    <property type="entry name" value="Nucleotidyltransferase"/>
    <property type="match status" value="1"/>
</dbReference>
<evidence type="ECO:0000256" key="3">
    <source>
        <dbReference type="SAM" id="MobiDB-lite"/>
    </source>
</evidence>
<evidence type="ECO:0000256" key="2">
    <source>
        <dbReference type="ARBA" id="ARBA00022842"/>
    </source>
</evidence>
<evidence type="ECO:0000259" key="5">
    <source>
        <dbReference type="Pfam" id="PF22600"/>
    </source>
</evidence>
<dbReference type="Gene3D" id="3.30.460.10">
    <property type="entry name" value="Beta Polymerase, domain 2"/>
    <property type="match status" value="1"/>
</dbReference>
<keyword evidence="7" id="KW-1185">Reference proteome</keyword>
<dbReference type="SUPFAM" id="SSF81631">
    <property type="entry name" value="PAP/OAS1 substrate-binding domain"/>
    <property type="match status" value="1"/>
</dbReference>
<dbReference type="EMBL" id="ATMH01007892">
    <property type="protein sequence ID" value="EPY23066.1"/>
    <property type="molecule type" value="Genomic_DNA"/>
</dbReference>
<dbReference type="AlphaFoldDB" id="S9V7Y1"/>
<dbReference type="GO" id="GO:0005739">
    <property type="term" value="C:mitochondrion"/>
    <property type="evidence" value="ECO:0007669"/>
    <property type="project" value="UniProtKB-ARBA"/>
</dbReference>
<feature type="domain" description="PAP-associated" evidence="4">
    <location>
        <begin position="551"/>
        <end position="583"/>
    </location>
</feature>
<dbReference type="GO" id="GO:0046872">
    <property type="term" value="F:metal ion binding"/>
    <property type="evidence" value="ECO:0007669"/>
    <property type="project" value="UniProtKB-KW"/>
</dbReference>
<evidence type="ECO:0000256" key="1">
    <source>
        <dbReference type="ARBA" id="ARBA00022723"/>
    </source>
</evidence>
<dbReference type="GO" id="GO:0043634">
    <property type="term" value="P:polyadenylation-dependent ncRNA catabolic process"/>
    <property type="evidence" value="ECO:0007669"/>
    <property type="project" value="TreeGrafter"/>
</dbReference>
<dbReference type="Gene3D" id="1.10.1410.10">
    <property type="match status" value="1"/>
</dbReference>
<accession>S9V7Y1</accession>
<feature type="compositionally biased region" description="Acidic residues" evidence="3">
    <location>
        <begin position="124"/>
        <end position="137"/>
    </location>
</feature>
<keyword evidence="1" id="KW-0479">Metal-binding</keyword>
<feature type="non-terminal residue" evidence="6">
    <location>
        <position position="657"/>
    </location>
</feature>
<sequence length="657" mass="71521">MRKRGTKTVTSTKENVLVSPDTDTKKDDDAFFVIPSLDVFSRFQSKRDDFEPNWVMMDEETAAGADDATAPQILNAVVNATAKKLKAHMERFGKRRTEETADRAHAASADDDDVTDGGRSDASEALDDSDYAPDDMGAEPSATPPPPSTAEEAEKAEVVDGIEGDYLNFLEKDAQARSLVHNLGDTPIRTFTEEDEKGILLDYFLTAPSATGGGGAPAVQYYAPLWARRRLERLRQEADGAAPPAAVFPFRPADAPRAGAPRCIQYPYNYYQNPTLALHEELLDCVNDYLAPQPEELVVRRYVILKVQRLIQSLFYQKKASSALASAASSEAEEAEDGPPGLPAGAQEVEVRCYGSNDTNLLLTTSDIDLTLCHRAPLFLKRRPGAPVGVDDALQAIAREVAACGFCEDVFPQLILRTRVPLIKFQHKYSLLAVDISINSYDGLSNSAIVKRFLYGEPLTPAAAPLLPGAPMYPEARVLILFLKYYLDARGLHEPFTGGLGSYALTLMVFSFLQQHQFLTEEEAYVQSSGGLPATGKNSTTTTNSNASNSNLGLLLVNFFRYYGMYFNYNKYGISVCNAANSRNHRAYFRRTDGGGHSNASSPVSMGSPTGGGPGFAAQVYIEDPASPPEAPNNAASSLRLFHIIASLFSFSYCALT</sequence>
<dbReference type="Proteomes" id="UP000015354">
    <property type="component" value="Unassembled WGS sequence"/>
</dbReference>
<feature type="domain" description="Poly(A) RNA polymerase mitochondrial-like central palm" evidence="5">
    <location>
        <begin position="347"/>
        <end position="452"/>
    </location>
</feature>
<keyword evidence="2" id="KW-0460">Magnesium</keyword>
<dbReference type="PANTHER" id="PTHR23092:SF47">
    <property type="entry name" value="POLYMERASE SIGMA, PUTATIVE-RELATED"/>
    <property type="match status" value="1"/>
</dbReference>
<dbReference type="GO" id="GO:0031123">
    <property type="term" value="P:RNA 3'-end processing"/>
    <property type="evidence" value="ECO:0007669"/>
    <property type="project" value="TreeGrafter"/>
</dbReference>
<feature type="region of interest" description="Disordered" evidence="3">
    <location>
        <begin position="92"/>
        <end position="155"/>
    </location>
</feature>
<reference evidence="6 7" key="1">
    <citation type="journal article" date="2013" name="PLoS ONE">
        <title>Predicting the Proteins of Angomonas deanei, Strigomonas culicis and Their Respective Endosymbionts Reveals New Aspects of the Trypanosomatidae Family.</title>
        <authorList>
            <person name="Motta M.C."/>
            <person name="Martins A.C."/>
            <person name="de Souza S.S."/>
            <person name="Catta-Preta C.M."/>
            <person name="Silva R."/>
            <person name="Klein C.C."/>
            <person name="de Almeida L.G."/>
            <person name="de Lima Cunha O."/>
            <person name="Ciapina L.P."/>
            <person name="Brocchi M."/>
            <person name="Colabardini A.C."/>
            <person name="de Araujo Lima B."/>
            <person name="Machado C.R."/>
            <person name="de Almeida Soares C.M."/>
            <person name="Probst C.M."/>
            <person name="de Menezes C.B."/>
            <person name="Thompson C.E."/>
            <person name="Bartholomeu D.C."/>
            <person name="Gradia D.F."/>
            <person name="Pavoni D.P."/>
            <person name="Grisard E.C."/>
            <person name="Fantinatti-Garboggini F."/>
            <person name="Marchini F.K."/>
            <person name="Rodrigues-Luiz G.F."/>
            <person name="Wagner G."/>
            <person name="Goldman G.H."/>
            <person name="Fietto J.L."/>
            <person name="Elias M.C."/>
            <person name="Goldman M.H."/>
            <person name="Sagot M.F."/>
            <person name="Pereira M."/>
            <person name="Stoco P.H."/>
            <person name="de Mendonca-Neto R.P."/>
            <person name="Teixeira S.M."/>
            <person name="Maciel T.E."/>
            <person name="de Oliveira Mendes T.A."/>
            <person name="Urmenyi T.P."/>
            <person name="de Souza W."/>
            <person name="Schenkman S."/>
            <person name="de Vasconcelos A.T."/>
        </authorList>
    </citation>
    <scope>NUCLEOTIDE SEQUENCE [LARGE SCALE GENOMIC DNA]</scope>
</reference>
<protein>
    <submittedName>
        <fullName evidence="6">DNA polymerase sigma subunit</fullName>
    </submittedName>
</protein>
<dbReference type="Pfam" id="PF22600">
    <property type="entry name" value="MTPAP-like_central"/>
    <property type="match status" value="1"/>
</dbReference>
<dbReference type="GO" id="GO:0005730">
    <property type="term" value="C:nucleolus"/>
    <property type="evidence" value="ECO:0007669"/>
    <property type="project" value="TreeGrafter"/>
</dbReference>
<evidence type="ECO:0000313" key="6">
    <source>
        <dbReference type="EMBL" id="EPY23066.1"/>
    </source>
</evidence>
<proteinExistence type="predicted"/>
<organism evidence="6 7">
    <name type="scientific">Strigomonas culicis</name>
    <dbReference type="NCBI Taxonomy" id="28005"/>
    <lineage>
        <taxon>Eukaryota</taxon>
        <taxon>Discoba</taxon>
        <taxon>Euglenozoa</taxon>
        <taxon>Kinetoplastea</taxon>
        <taxon>Metakinetoplastina</taxon>
        <taxon>Trypanosomatida</taxon>
        <taxon>Trypanosomatidae</taxon>
        <taxon>Strigomonadinae</taxon>
        <taxon>Strigomonas</taxon>
    </lineage>
</organism>
<dbReference type="InterPro" id="IPR002058">
    <property type="entry name" value="PAP_assoc"/>
</dbReference>
<dbReference type="OrthoDB" id="273917at2759"/>
<dbReference type="InterPro" id="IPR054708">
    <property type="entry name" value="MTPAP-like_central"/>
</dbReference>
<name>S9V7Y1_9TRYP</name>
<dbReference type="GO" id="GO:0031499">
    <property type="term" value="C:TRAMP complex"/>
    <property type="evidence" value="ECO:0007669"/>
    <property type="project" value="TreeGrafter"/>
</dbReference>
<dbReference type="GO" id="GO:0003729">
    <property type="term" value="F:mRNA binding"/>
    <property type="evidence" value="ECO:0007669"/>
    <property type="project" value="TreeGrafter"/>
</dbReference>
<comment type="caution">
    <text evidence="6">The sequence shown here is derived from an EMBL/GenBank/DDBJ whole genome shotgun (WGS) entry which is preliminary data.</text>
</comment>
<evidence type="ECO:0000259" key="4">
    <source>
        <dbReference type="Pfam" id="PF03828"/>
    </source>
</evidence>
<dbReference type="PANTHER" id="PTHR23092">
    <property type="entry name" value="POLY(A) RNA POLYMERASE"/>
    <property type="match status" value="1"/>
</dbReference>
<dbReference type="GO" id="GO:1990817">
    <property type="term" value="F:poly(A) RNA polymerase activity"/>
    <property type="evidence" value="ECO:0007669"/>
    <property type="project" value="InterPro"/>
</dbReference>
<dbReference type="CDD" id="cd05402">
    <property type="entry name" value="NT_PAP_TUTase"/>
    <property type="match status" value="1"/>
</dbReference>